<evidence type="ECO:0000256" key="10">
    <source>
        <dbReference type="ARBA" id="ARBA00023237"/>
    </source>
</evidence>
<evidence type="ECO:0000256" key="3">
    <source>
        <dbReference type="ARBA" id="ARBA00022452"/>
    </source>
</evidence>
<evidence type="ECO:0000256" key="6">
    <source>
        <dbReference type="ARBA" id="ARBA00023004"/>
    </source>
</evidence>
<dbReference type="AlphaFoldDB" id="A0A370FXJ2"/>
<dbReference type="GO" id="GO:0009279">
    <property type="term" value="C:cell outer membrane"/>
    <property type="evidence" value="ECO:0007669"/>
    <property type="project" value="UniProtKB-SubCell"/>
</dbReference>
<evidence type="ECO:0000256" key="8">
    <source>
        <dbReference type="ARBA" id="ARBA00023077"/>
    </source>
</evidence>
<dbReference type="Gene3D" id="2.40.170.20">
    <property type="entry name" value="TonB-dependent receptor, beta-barrel domain"/>
    <property type="match status" value="1"/>
</dbReference>
<keyword evidence="7" id="KW-0406">Ion transport</keyword>
<feature type="domain" description="TonB-dependent receptor plug" evidence="16">
    <location>
        <begin position="80"/>
        <end position="190"/>
    </location>
</feature>
<keyword evidence="14" id="KW-0732">Signal</keyword>
<feature type="domain" description="TonB-dependent receptor-like beta-barrel" evidence="15">
    <location>
        <begin position="261"/>
        <end position="734"/>
    </location>
</feature>
<dbReference type="InterPro" id="IPR039426">
    <property type="entry name" value="TonB-dep_rcpt-like"/>
</dbReference>
<dbReference type="GO" id="GO:0006826">
    <property type="term" value="P:iron ion transport"/>
    <property type="evidence" value="ECO:0007669"/>
    <property type="project" value="UniProtKB-KW"/>
</dbReference>
<dbReference type="OrthoDB" id="7413795at2"/>
<evidence type="ECO:0000256" key="14">
    <source>
        <dbReference type="SAM" id="SignalP"/>
    </source>
</evidence>
<evidence type="ECO:0000313" key="19">
    <source>
        <dbReference type="Proteomes" id="UP000254958"/>
    </source>
</evidence>
<keyword evidence="5 11" id="KW-0812">Transmembrane</keyword>
<keyword evidence="3 11" id="KW-1134">Transmembrane beta strand</keyword>
<dbReference type="InterPro" id="IPR012910">
    <property type="entry name" value="Plug_dom"/>
</dbReference>
<dbReference type="PANTHER" id="PTHR32552:SF81">
    <property type="entry name" value="TONB-DEPENDENT OUTER MEMBRANE RECEPTOR"/>
    <property type="match status" value="1"/>
</dbReference>
<dbReference type="SUPFAM" id="SSF56935">
    <property type="entry name" value="Porins"/>
    <property type="match status" value="1"/>
</dbReference>
<evidence type="ECO:0000256" key="2">
    <source>
        <dbReference type="ARBA" id="ARBA00022448"/>
    </source>
</evidence>
<dbReference type="EMBL" id="JABEQI010000008">
    <property type="protein sequence ID" value="MBB2187378.1"/>
    <property type="molecule type" value="Genomic_DNA"/>
</dbReference>
<keyword evidence="18" id="KW-0675">Receptor</keyword>
<dbReference type="InterPro" id="IPR000531">
    <property type="entry name" value="Beta-barrel_TonB"/>
</dbReference>
<evidence type="ECO:0000313" key="18">
    <source>
        <dbReference type="EMBL" id="RDI36341.1"/>
    </source>
</evidence>
<comment type="subcellular location">
    <subcellularLocation>
        <location evidence="1 11">Cell outer membrane</location>
        <topology evidence="1 11">Multi-pass membrane protein</topology>
    </subcellularLocation>
</comment>
<feature type="region of interest" description="Disordered" evidence="13">
    <location>
        <begin position="30"/>
        <end position="64"/>
    </location>
</feature>
<dbReference type="EMBL" id="QQAW01000010">
    <property type="protein sequence ID" value="RDI36341.1"/>
    <property type="molecule type" value="Genomic_DNA"/>
</dbReference>
<name>A0A370FXJ2_GLULI</name>
<sequence>MKTRTFLSLRRGLLASGAAMLALTHAAAAQSSDPATTKVAHRPVPAKAAPPQAPQPAAEEKEIPGEAITVSATRRRTTTHDVADSVTVLSGKKLEQLGAQSYEDYIKLIPGATFTPTVPGISTITFRGISTTAGLDQGQGTTGYFLNDIPLTEPGFAINIPNIDTFDVARVEALRGPQSTLFGSATLGGAIDYIPNQADSSKLDAAAQSTIDGMPGHEVGYGEKGMINIPIIKGKLAIRGVLDYRQDPGYITNLGVGRNTNTTYTRNARVSVVFTPFEGTKLAYTYLGQSVQVSDDPYSEPQALGNYVKQRLTTERVYTQTQMHELRLDQELPFATLSAMGAFLRKGQSSYWDDTPFFGSVVPGLNSPTYAPQEGDSKAMYYEVRLTSHQHKPFTWLIGAAYYDTWKRISAPVLTPGIETALTGIYGAALAQQMVRNGDDWENPDMAKYDGTEKSIFGEMSYRFLKDFTVTGGARVFNMAQNSSSQLGGYGAYLDYGTLYHRGAGFVSQTSALPKFSFKYEPNRQIMAYFQLSEGYRFGAPNTNPVNPKYPTPEGTKSDSLINYEVGTRLTLLNSHLVLEPTLYWIDWSNMQARLARPDGITYGTNVGNAVSRGFEFSGTWATPLPGLSLNANATYTDAHTTQNINGGLGNIIAKGSQLASSPKWQFSEVLTYQSESLPLHPQFSVVHHYQGSAPGLMGNSFRIGNYNTVDVRVTGSFHSAIGNSSISLYVNNLNQSRGVTMGYLNGAPSLDQIYLMPPRLIGMTLNWHL</sequence>
<dbReference type="PANTHER" id="PTHR32552">
    <property type="entry name" value="FERRICHROME IRON RECEPTOR-RELATED"/>
    <property type="match status" value="1"/>
</dbReference>
<feature type="signal peptide" evidence="14">
    <location>
        <begin position="1"/>
        <end position="28"/>
    </location>
</feature>
<evidence type="ECO:0000256" key="1">
    <source>
        <dbReference type="ARBA" id="ARBA00004571"/>
    </source>
</evidence>
<evidence type="ECO:0000256" key="12">
    <source>
        <dbReference type="RuleBase" id="RU003357"/>
    </source>
</evidence>
<keyword evidence="2 11" id="KW-0813">Transport</keyword>
<feature type="chain" id="PRO_5044585187" evidence="14">
    <location>
        <begin position="29"/>
        <end position="770"/>
    </location>
</feature>
<keyword evidence="9 11" id="KW-0472">Membrane</keyword>
<evidence type="ECO:0000259" key="15">
    <source>
        <dbReference type="Pfam" id="PF00593"/>
    </source>
</evidence>
<keyword evidence="8 12" id="KW-0798">TonB box</keyword>
<dbReference type="Proteomes" id="UP000562982">
    <property type="component" value="Unassembled WGS sequence"/>
</dbReference>
<evidence type="ECO:0000256" key="5">
    <source>
        <dbReference type="ARBA" id="ARBA00022692"/>
    </source>
</evidence>
<evidence type="ECO:0000256" key="13">
    <source>
        <dbReference type="SAM" id="MobiDB-lite"/>
    </source>
</evidence>
<evidence type="ECO:0000256" key="11">
    <source>
        <dbReference type="PROSITE-ProRule" id="PRU01360"/>
    </source>
</evidence>
<evidence type="ECO:0000313" key="17">
    <source>
        <dbReference type="EMBL" id="MBB2187378.1"/>
    </source>
</evidence>
<keyword evidence="6" id="KW-0408">Iron</keyword>
<organism evidence="18 19">
    <name type="scientific">Gluconacetobacter liquefaciens</name>
    <name type="common">Acetobacter liquefaciens</name>
    <dbReference type="NCBI Taxonomy" id="89584"/>
    <lineage>
        <taxon>Bacteria</taxon>
        <taxon>Pseudomonadati</taxon>
        <taxon>Pseudomonadota</taxon>
        <taxon>Alphaproteobacteria</taxon>
        <taxon>Acetobacterales</taxon>
        <taxon>Acetobacteraceae</taxon>
        <taxon>Gluconacetobacter</taxon>
    </lineage>
</organism>
<evidence type="ECO:0000256" key="7">
    <source>
        <dbReference type="ARBA" id="ARBA00023065"/>
    </source>
</evidence>
<comment type="similarity">
    <text evidence="11 12">Belongs to the TonB-dependent receptor family.</text>
</comment>
<reference evidence="17 20" key="2">
    <citation type="submission" date="2020-04" db="EMBL/GenBank/DDBJ databases">
        <title>Description of novel Gluconacetobacter.</title>
        <authorList>
            <person name="Sombolestani A."/>
        </authorList>
    </citation>
    <scope>NUCLEOTIDE SEQUENCE [LARGE SCALE GENOMIC DNA]</scope>
    <source>
        <strain evidence="17 20">LMG 1382</strain>
    </source>
</reference>
<reference evidence="18 19" key="1">
    <citation type="submission" date="2018-07" db="EMBL/GenBank/DDBJ databases">
        <title>Genomic Encyclopedia of Type Strains, Phase IV (KMG-IV): sequencing the most valuable type-strain genomes for metagenomic binning, comparative biology and taxonomic classification.</title>
        <authorList>
            <person name="Goeker M."/>
        </authorList>
    </citation>
    <scope>NUCLEOTIDE SEQUENCE [LARGE SCALE GENOMIC DNA]</scope>
    <source>
        <strain evidence="18 19">DSM 5603</strain>
    </source>
</reference>
<dbReference type="InterPro" id="IPR036942">
    <property type="entry name" value="Beta-barrel_TonB_sf"/>
</dbReference>
<evidence type="ECO:0000259" key="16">
    <source>
        <dbReference type="Pfam" id="PF07715"/>
    </source>
</evidence>
<evidence type="ECO:0000256" key="4">
    <source>
        <dbReference type="ARBA" id="ARBA00022496"/>
    </source>
</evidence>
<evidence type="ECO:0000256" key="9">
    <source>
        <dbReference type="ARBA" id="ARBA00023136"/>
    </source>
</evidence>
<keyword evidence="19" id="KW-1185">Reference proteome</keyword>
<protein>
    <submittedName>
        <fullName evidence="18">Outer membrane receptor protein involved in Fe transport</fullName>
    </submittedName>
    <submittedName>
        <fullName evidence="17">TonB-dependent receptor</fullName>
    </submittedName>
</protein>
<accession>A0A370FXJ2</accession>
<dbReference type="RefSeq" id="WP_114728464.1">
    <property type="nucleotide sequence ID" value="NZ_BJMI01000012.1"/>
</dbReference>
<gene>
    <name evidence="18" type="ORF">C7453_1108</name>
    <name evidence="17" type="ORF">HLH32_13510</name>
</gene>
<dbReference type="PROSITE" id="PS52016">
    <property type="entry name" value="TONB_DEPENDENT_REC_3"/>
    <property type="match status" value="1"/>
</dbReference>
<keyword evidence="10 11" id="KW-0998">Cell outer membrane</keyword>
<evidence type="ECO:0000313" key="20">
    <source>
        <dbReference type="Proteomes" id="UP000562982"/>
    </source>
</evidence>
<keyword evidence="4" id="KW-0410">Iron transport</keyword>
<dbReference type="Pfam" id="PF00593">
    <property type="entry name" value="TonB_dep_Rec_b-barrel"/>
    <property type="match status" value="1"/>
</dbReference>
<comment type="caution">
    <text evidence="18">The sequence shown here is derived from an EMBL/GenBank/DDBJ whole genome shotgun (WGS) entry which is preliminary data.</text>
</comment>
<dbReference type="Proteomes" id="UP000254958">
    <property type="component" value="Unassembled WGS sequence"/>
</dbReference>
<proteinExistence type="inferred from homology"/>
<dbReference type="Pfam" id="PF07715">
    <property type="entry name" value="Plug"/>
    <property type="match status" value="1"/>
</dbReference>